<evidence type="ECO:0000313" key="2">
    <source>
        <dbReference type="EMBL" id="OIN59300.1"/>
    </source>
</evidence>
<keyword evidence="1" id="KW-0812">Transmembrane</keyword>
<dbReference type="Proteomes" id="UP000181790">
    <property type="component" value="Unassembled WGS sequence"/>
</dbReference>
<dbReference type="EMBL" id="MORL01000004">
    <property type="protein sequence ID" value="OIN59300.1"/>
    <property type="molecule type" value="Genomic_DNA"/>
</dbReference>
<feature type="transmembrane region" description="Helical" evidence="1">
    <location>
        <begin position="56"/>
        <end position="78"/>
    </location>
</feature>
<feature type="transmembrane region" description="Helical" evidence="1">
    <location>
        <begin position="12"/>
        <end position="35"/>
    </location>
</feature>
<keyword evidence="3" id="KW-1185">Reference proteome</keyword>
<evidence type="ECO:0008006" key="4">
    <source>
        <dbReference type="Google" id="ProtNLM"/>
    </source>
</evidence>
<organism evidence="2 3">
    <name type="scientific">Arsenicibacter rosenii</name>
    <dbReference type="NCBI Taxonomy" id="1750698"/>
    <lineage>
        <taxon>Bacteria</taxon>
        <taxon>Pseudomonadati</taxon>
        <taxon>Bacteroidota</taxon>
        <taxon>Cytophagia</taxon>
        <taxon>Cytophagales</taxon>
        <taxon>Spirosomataceae</taxon>
        <taxon>Arsenicibacter</taxon>
    </lineage>
</organism>
<reference evidence="2 3" key="1">
    <citation type="submission" date="2016-10" db="EMBL/GenBank/DDBJ databases">
        <title>Arsenicibacter rosenii gen. nov., sp. nov., an efficient arsenic-methylating bacterium isolated from an arsenic-contaminated paddy soil.</title>
        <authorList>
            <person name="Huang K."/>
        </authorList>
    </citation>
    <scope>NUCLEOTIDE SEQUENCE [LARGE SCALE GENOMIC DNA]</scope>
    <source>
        <strain evidence="2 3">SM-1</strain>
    </source>
</reference>
<evidence type="ECO:0000313" key="3">
    <source>
        <dbReference type="Proteomes" id="UP000181790"/>
    </source>
</evidence>
<dbReference type="OrthoDB" id="333057at2"/>
<sequence>MNITVALQHLNWPAVFAAAFSTFLIGGLWYSPVLFQKSWIRANGFDPANLPKSNPAVVFGLAFFFAFVMALNLALFIGQADVSFGATAGFMTGFGWVALAVAIIALFESRPLAYILINGGYMVVTFTVMGTIIGAWH</sequence>
<accession>A0A1S2VLL5</accession>
<comment type="caution">
    <text evidence="2">The sequence shown here is derived from an EMBL/GenBank/DDBJ whole genome shotgun (WGS) entry which is preliminary data.</text>
</comment>
<evidence type="ECO:0000256" key="1">
    <source>
        <dbReference type="SAM" id="Phobius"/>
    </source>
</evidence>
<keyword evidence="1" id="KW-1133">Transmembrane helix</keyword>
<dbReference type="InterPro" id="IPR013879">
    <property type="entry name" value="DUF1761"/>
</dbReference>
<dbReference type="Pfam" id="PF08570">
    <property type="entry name" value="DUF1761"/>
    <property type="match status" value="1"/>
</dbReference>
<gene>
    <name evidence="2" type="ORF">BLX24_09955</name>
</gene>
<dbReference type="AlphaFoldDB" id="A0A1S2VLL5"/>
<feature type="transmembrane region" description="Helical" evidence="1">
    <location>
        <begin position="114"/>
        <end position="136"/>
    </location>
</feature>
<name>A0A1S2VLL5_9BACT</name>
<dbReference type="RefSeq" id="WP_071502982.1">
    <property type="nucleotide sequence ID" value="NZ_MORL01000004.1"/>
</dbReference>
<proteinExistence type="predicted"/>
<keyword evidence="1" id="KW-0472">Membrane</keyword>
<protein>
    <recommendedName>
        <fullName evidence="4">DUF1761 domain-containing protein</fullName>
    </recommendedName>
</protein>
<feature type="transmembrane region" description="Helical" evidence="1">
    <location>
        <begin position="84"/>
        <end position="107"/>
    </location>
</feature>